<evidence type="ECO:0000313" key="2">
    <source>
        <dbReference type="Proteomes" id="UP000004995"/>
    </source>
</evidence>
<name>K3YFK4_SETIT</name>
<sequence>MHQQKTLTCHISVLFPPPHLSISGIKSMELQTDAYKRAKLLTPSSMTPDVRYIVR</sequence>
<keyword evidence="2" id="KW-1185">Reference proteome</keyword>
<dbReference type="Proteomes" id="UP000004995">
    <property type="component" value="Unassembled WGS sequence"/>
</dbReference>
<dbReference type="EMBL" id="AGNK02004045">
    <property type="status" value="NOT_ANNOTATED_CDS"/>
    <property type="molecule type" value="Genomic_DNA"/>
</dbReference>
<reference evidence="2" key="1">
    <citation type="journal article" date="2012" name="Nat. Biotechnol.">
        <title>Reference genome sequence of the model plant Setaria.</title>
        <authorList>
            <person name="Bennetzen J.L."/>
            <person name="Schmutz J."/>
            <person name="Wang H."/>
            <person name="Percifield R."/>
            <person name="Hawkins J."/>
            <person name="Pontaroli A.C."/>
            <person name="Estep M."/>
            <person name="Feng L."/>
            <person name="Vaughn J.N."/>
            <person name="Grimwood J."/>
            <person name="Jenkins J."/>
            <person name="Barry K."/>
            <person name="Lindquist E."/>
            <person name="Hellsten U."/>
            <person name="Deshpande S."/>
            <person name="Wang X."/>
            <person name="Wu X."/>
            <person name="Mitros T."/>
            <person name="Triplett J."/>
            <person name="Yang X."/>
            <person name="Ye C.Y."/>
            <person name="Mauro-Herrera M."/>
            <person name="Wang L."/>
            <person name="Li P."/>
            <person name="Sharma M."/>
            <person name="Sharma R."/>
            <person name="Ronald P.C."/>
            <person name="Panaud O."/>
            <person name="Kellogg E.A."/>
            <person name="Brutnell T.P."/>
            <person name="Doust A.N."/>
            <person name="Tuskan G.A."/>
            <person name="Rokhsar D."/>
            <person name="Devos K.M."/>
        </authorList>
    </citation>
    <scope>NUCLEOTIDE SEQUENCE [LARGE SCALE GENOMIC DNA]</scope>
    <source>
        <strain evidence="2">cv. Yugu1</strain>
    </source>
</reference>
<accession>K3YFK4</accession>
<dbReference type="Gramene" id="KQK96150">
    <property type="protein sequence ID" value="KQK96150"/>
    <property type="gene ID" value="SETIT_013022mg"/>
</dbReference>
<dbReference type="InParanoid" id="K3YFK4"/>
<dbReference type="AlphaFoldDB" id="K3YFK4"/>
<protein>
    <submittedName>
        <fullName evidence="1">Uncharacterized protein</fullName>
    </submittedName>
</protein>
<dbReference type="EnsemblPlants" id="KQK96150">
    <property type="protein sequence ID" value="KQK96150"/>
    <property type="gene ID" value="SETIT_013022mg"/>
</dbReference>
<dbReference type="HOGENOM" id="CLU_3035991_0_0_1"/>
<proteinExistence type="predicted"/>
<reference evidence="1" key="2">
    <citation type="submission" date="2018-08" db="UniProtKB">
        <authorList>
            <consortium name="EnsemblPlants"/>
        </authorList>
    </citation>
    <scope>IDENTIFICATION</scope>
    <source>
        <strain evidence="1">Yugu1</strain>
    </source>
</reference>
<evidence type="ECO:0000313" key="1">
    <source>
        <dbReference type="EnsemblPlants" id="KQK96150"/>
    </source>
</evidence>
<organism evidence="1 2">
    <name type="scientific">Setaria italica</name>
    <name type="common">Foxtail millet</name>
    <name type="synonym">Panicum italicum</name>
    <dbReference type="NCBI Taxonomy" id="4555"/>
    <lineage>
        <taxon>Eukaryota</taxon>
        <taxon>Viridiplantae</taxon>
        <taxon>Streptophyta</taxon>
        <taxon>Embryophyta</taxon>
        <taxon>Tracheophyta</taxon>
        <taxon>Spermatophyta</taxon>
        <taxon>Magnoliopsida</taxon>
        <taxon>Liliopsida</taxon>
        <taxon>Poales</taxon>
        <taxon>Poaceae</taxon>
        <taxon>PACMAD clade</taxon>
        <taxon>Panicoideae</taxon>
        <taxon>Panicodae</taxon>
        <taxon>Paniceae</taxon>
        <taxon>Cenchrinae</taxon>
        <taxon>Setaria</taxon>
    </lineage>
</organism>